<evidence type="ECO:0000256" key="2">
    <source>
        <dbReference type="ARBA" id="ARBA00004123"/>
    </source>
</evidence>
<sequence length="368" mass="43098">MCANHGNPICFFCSSVVDLYFYPALRIRIKLHFAMATEPEPSTSKKVSEILQASIIVKWAGKEYPITDLTDQDTVAVLRHEIFKLTQVRPERQKLINLKYKENKVAPDDTKICDLELKPNFKLMMVGSTEAAIEIACQLPDDIAEVIDDFDVAEEEDLVEKSPVYLAKVQRRVREYKITELNPPREGKRLLVLDIDYTLFDHRSPAENASELMRPYLHEFLESSYENYDIVIWSATGMRWIEEKMKLLGVSNNPNYKIMFYLDSTAMISVYTIERGVVDVKPLGLIWGQYPQYSAKNTIMFDDIQRNFLMNPRSGLRVRPFRQAHISRHTDKELVKLSKYLRDIANDCDDFTKLNHRKWQHYDHRRHR</sequence>
<dbReference type="Pfam" id="PF03031">
    <property type="entry name" value="NIF"/>
    <property type="match status" value="1"/>
</dbReference>
<evidence type="ECO:0000256" key="8">
    <source>
        <dbReference type="ARBA" id="ARBA00022912"/>
    </source>
</evidence>
<evidence type="ECO:0000256" key="9">
    <source>
        <dbReference type="ARBA" id="ARBA00023242"/>
    </source>
</evidence>
<dbReference type="FunCoup" id="A0A6I9VGG8">
    <property type="interactions" value="2334"/>
</dbReference>
<keyword evidence="9" id="KW-0539">Nucleus</keyword>
<dbReference type="InParanoid" id="A0A6I9VGG8"/>
<organism evidence="15 16">
    <name type="scientific">Bactrocera dorsalis</name>
    <name type="common">Oriental fruit fly</name>
    <name type="synonym">Dacus dorsalis</name>
    <dbReference type="NCBI Taxonomy" id="27457"/>
    <lineage>
        <taxon>Eukaryota</taxon>
        <taxon>Metazoa</taxon>
        <taxon>Ecdysozoa</taxon>
        <taxon>Arthropoda</taxon>
        <taxon>Hexapoda</taxon>
        <taxon>Insecta</taxon>
        <taxon>Pterygota</taxon>
        <taxon>Neoptera</taxon>
        <taxon>Endopterygota</taxon>
        <taxon>Diptera</taxon>
        <taxon>Brachycera</taxon>
        <taxon>Muscomorpha</taxon>
        <taxon>Tephritoidea</taxon>
        <taxon>Tephritidae</taxon>
        <taxon>Bactrocera</taxon>
        <taxon>Bactrocera</taxon>
    </lineage>
</organism>
<dbReference type="PANTHER" id="PTHR48493">
    <property type="entry name" value="UBIQUITIN-LIKE DOMAIN-CONTAINING CTD PHOSPHATASE 1"/>
    <property type="match status" value="1"/>
</dbReference>
<evidence type="ECO:0000256" key="6">
    <source>
        <dbReference type="ARBA" id="ARBA00022801"/>
    </source>
</evidence>
<dbReference type="Proteomes" id="UP001652620">
    <property type="component" value="Chromosome 2"/>
</dbReference>
<dbReference type="PROSITE" id="PS50053">
    <property type="entry name" value="UBIQUITIN_2"/>
    <property type="match status" value="1"/>
</dbReference>
<dbReference type="InterPro" id="IPR036412">
    <property type="entry name" value="HAD-like_sf"/>
</dbReference>
<dbReference type="GO" id="GO:0090364">
    <property type="term" value="P:regulation of proteasome assembly"/>
    <property type="evidence" value="ECO:0007669"/>
    <property type="project" value="InterPro"/>
</dbReference>
<evidence type="ECO:0000256" key="3">
    <source>
        <dbReference type="ARBA" id="ARBA00013081"/>
    </source>
</evidence>
<evidence type="ECO:0000313" key="15">
    <source>
        <dbReference type="Proteomes" id="UP001652620"/>
    </source>
</evidence>
<evidence type="ECO:0000256" key="11">
    <source>
        <dbReference type="ARBA" id="ARBA00047761"/>
    </source>
</evidence>
<feature type="domain" description="Ubiquitin-like" evidence="13">
    <location>
        <begin position="53"/>
        <end position="132"/>
    </location>
</feature>
<evidence type="ECO:0000313" key="16">
    <source>
        <dbReference type="RefSeq" id="XP_011210368.2"/>
    </source>
</evidence>
<evidence type="ECO:0000256" key="10">
    <source>
        <dbReference type="ARBA" id="ARBA00032039"/>
    </source>
</evidence>
<comment type="catalytic activity">
    <reaction evidence="12">
        <text>O-phospho-L-threonyl-[protein] + H2O = L-threonyl-[protein] + phosphate</text>
        <dbReference type="Rhea" id="RHEA:47004"/>
        <dbReference type="Rhea" id="RHEA-COMP:11060"/>
        <dbReference type="Rhea" id="RHEA-COMP:11605"/>
        <dbReference type="ChEBI" id="CHEBI:15377"/>
        <dbReference type="ChEBI" id="CHEBI:30013"/>
        <dbReference type="ChEBI" id="CHEBI:43474"/>
        <dbReference type="ChEBI" id="CHEBI:61977"/>
        <dbReference type="EC" id="3.1.3.16"/>
    </reaction>
</comment>
<dbReference type="SUPFAM" id="SSF54236">
    <property type="entry name" value="Ubiquitin-like"/>
    <property type="match status" value="1"/>
</dbReference>
<evidence type="ECO:0000256" key="7">
    <source>
        <dbReference type="ARBA" id="ARBA00022842"/>
    </source>
</evidence>
<evidence type="ECO:0000259" key="13">
    <source>
        <dbReference type="PROSITE" id="PS50053"/>
    </source>
</evidence>
<dbReference type="GO" id="GO:0005634">
    <property type="term" value="C:nucleus"/>
    <property type="evidence" value="ECO:0007669"/>
    <property type="project" value="UniProtKB-SubCell"/>
</dbReference>
<dbReference type="InterPro" id="IPR011943">
    <property type="entry name" value="HAD-SF_hydro_IIID"/>
</dbReference>
<dbReference type="KEGG" id="bdr:105230999"/>
<proteinExistence type="predicted"/>
<dbReference type="GO" id="GO:0046872">
    <property type="term" value="F:metal ion binding"/>
    <property type="evidence" value="ECO:0007669"/>
    <property type="project" value="UniProtKB-KW"/>
</dbReference>
<dbReference type="GeneID" id="105230999"/>
<evidence type="ECO:0000256" key="4">
    <source>
        <dbReference type="ARBA" id="ARBA00014187"/>
    </source>
</evidence>
<keyword evidence="5" id="KW-0479">Metal-binding</keyword>
<evidence type="ECO:0000256" key="5">
    <source>
        <dbReference type="ARBA" id="ARBA00022723"/>
    </source>
</evidence>
<name>A0A6I9VGG8_BACDO</name>
<keyword evidence="15" id="KW-1185">Reference proteome</keyword>
<dbReference type="Gene3D" id="3.40.50.1000">
    <property type="entry name" value="HAD superfamily/HAD-like"/>
    <property type="match status" value="1"/>
</dbReference>
<keyword evidence="8" id="KW-0904">Protein phosphatase</keyword>
<gene>
    <name evidence="16" type="primary">LOC105230999</name>
</gene>
<dbReference type="InterPro" id="IPR004274">
    <property type="entry name" value="FCP1_dom"/>
</dbReference>
<dbReference type="InterPro" id="IPR023214">
    <property type="entry name" value="HAD_sf"/>
</dbReference>
<dbReference type="RefSeq" id="XP_011210368.2">
    <property type="nucleotide sequence ID" value="XM_011212066.4"/>
</dbReference>
<protein>
    <recommendedName>
        <fullName evidence="4">Ubiquitin-like domain-containing CTD phosphatase 1</fullName>
        <ecNumber evidence="3">3.1.3.16</ecNumber>
    </recommendedName>
    <alternativeName>
        <fullName evidence="10">Nuclear proteasome inhibitor UBLCP1</fullName>
    </alternativeName>
</protein>
<keyword evidence="7" id="KW-0460">Magnesium</keyword>
<dbReference type="InterPro" id="IPR029071">
    <property type="entry name" value="Ubiquitin-like_domsf"/>
</dbReference>
<evidence type="ECO:0000256" key="1">
    <source>
        <dbReference type="ARBA" id="ARBA00001946"/>
    </source>
</evidence>
<dbReference type="PANTHER" id="PTHR48493:SF1">
    <property type="entry name" value="UBIQUITIN-LIKE DOMAIN-CONTAINING CTD PHOSPHATASE 1"/>
    <property type="match status" value="1"/>
</dbReference>
<keyword evidence="6" id="KW-0378">Hydrolase</keyword>
<comment type="cofactor">
    <cofactor evidence="1">
        <name>Mg(2+)</name>
        <dbReference type="ChEBI" id="CHEBI:18420"/>
    </cofactor>
</comment>
<reference evidence="15" key="1">
    <citation type="submission" date="2025-05" db="UniProtKB">
        <authorList>
            <consortium name="RefSeq"/>
        </authorList>
    </citation>
    <scope>NUCLEOTIDE SEQUENCE [LARGE SCALE GENOMIC DNA]</scope>
</reference>
<dbReference type="OrthoDB" id="1711508at2759"/>
<comment type="subcellular location">
    <subcellularLocation>
        <location evidence="2">Nucleus</location>
    </subcellularLocation>
</comment>
<dbReference type="EC" id="3.1.3.16" evidence="3"/>
<dbReference type="SMART" id="SM00577">
    <property type="entry name" value="CPDc"/>
    <property type="match status" value="1"/>
</dbReference>
<dbReference type="InterPro" id="IPR000626">
    <property type="entry name" value="Ubiquitin-like_dom"/>
</dbReference>
<dbReference type="CDD" id="cd01813">
    <property type="entry name" value="Ubl_UBLCP1"/>
    <property type="match status" value="1"/>
</dbReference>
<dbReference type="AlphaFoldDB" id="A0A6I9VGG8"/>
<dbReference type="PROSITE" id="PS50969">
    <property type="entry name" value="FCP1"/>
    <property type="match status" value="1"/>
</dbReference>
<feature type="domain" description="FCP1 homology" evidence="14">
    <location>
        <begin position="184"/>
        <end position="344"/>
    </location>
</feature>
<evidence type="ECO:0000256" key="12">
    <source>
        <dbReference type="ARBA" id="ARBA00048336"/>
    </source>
</evidence>
<dbReference type="InterPro" id="IPR051658">
    <property type="entry name" value="UBLCP1"/>
</dbReference>
<dbReference type="SUPFAM" id="SSF56784">
    <property type="entry name" value="HAD-like"/>
    <property type="match status" value="1"/>
</dbReference>
<reference evidence="16" key="2">
    <citation type="submission" date="2025-08" db="UniProtKB">
        <authorList>
            <consortium name="RefSeq"/>
        </authorList>
    </citation>
    <scope>IDENTIFICATION</scope>
    <source>
        <tissue evidence="16">Adult</tissue>
    </source>
</reference>
<dbReference type="GO" id="GO:0004722">
    <property type="term" value="F:protein serine/threonine phosphatase activity"/>
    <property type="evidence" value="ECO:0007669"/>
    <property type="project" value="UniProtKB-EC"/>
</dbReference>
<comment type="catalytic activity">
    <reaction evidence="11">
        <text>O-phospho-L-seryl-[protein] + H2O = L-seryl-[protein] + phosphate</text>
        <dbReference type="Rhea" id="RHEA:20629"/>
        <dbReference type="Rhea" id="RHEA-COMP:9863"/>
        <dbReference type="Rhea" id="RHEA-COMP:11604"/>
        <dbReference type="ChEBI" id="CHEBI:15377"/>
        <dbReference type="ChEBI" id="CHEBI:29999"/>
        <dbReference type="ChEBI" id="CHEBI:43474"/>
        <dbReference type="ChEBI" id="CHEBI:83421"/>
        <dbReference type="EC" id="3.1.3.16"/>
    </reaction>
</comment>
<dbReference type="Gene3D" id="3.10.20.90">
    <property type="entry name" value="Phosphatidylinositol 3-kinase Catalytic Subunit, Chain A, domain 1"/>
    <property type="match status" value="1"/>
</dbReference>
<dbReference type="NCBIfam" id="TIGR02245">
    <property type="entry name" value="HAD_IIID1"/>
    <property type="match status" value="1"/>
</dbReference>
<accession>A0A6I9VGG8</accession>
<evidence type="ECO:0000259" key="14">
    <source>
        <dbReference type="PROSITE" id="PS50969"/>
    </source>
</evidence>